<keyword evidence="4" id="KW-1185">Reference proteome</keyword>
<feature type="domain" description="Mce/MlaD" evidence="2">
    <location>
        <begin position="58"/>
        <end position="123"/>
    </location>
</feature>
<evidence type="ECO:0000313" key="4">
    <source>
        <dbReference type="Proteomes" id="UP000586827"/>
    </source>
</evidence>
<comment type="caution">
    <text evidence="3">The sequence shown here is derived from an EMBL/GenBank/DDBJ whole genome shotgun (WGS) entry which is preliminary data.</text>
</comment>
<keyword evidence="1" id="KW-1133">Transmembrane helix</keyword>
<dbReference type="Proteomes" id="UP000586827">
    <property type="component" value="Unassembled WGS sequence"/>
</dbReference>
<dbReference type="InterPro" id="IPR052336">
    <property type="entry name" value="MlaD_Phospholipid_Transporter"/>
</dbReference>
<dbReference type="EMBL" id="JABELX010000004">
    <property type="protein sequence ID" value="NNH70755.1"/>
    <property type="molecule type" value="Genomic_DNA"/>
</dbReference>
<evidence type="ECO:0000313" key="3">
    <source>
        <dbReference type="EMBL" id="NNH70755.1"/>
    </source>
</evidence>
<dbReference type="Pfam" id="PF02470">
    <property type="entry name" value="MlaD"/>
    <property type="match status" value="1"/>
</dbReference>
<feature type="transmembrane region" description="Helical" evidence="1">
    <location>
        <begin position="21"/>
        <end position="39"/>
    </location>
</feature>
<proteinExistence type="predicted"/>
<dbReference type="PANTHER" id="PTHR33371:SF4">
    <property type="entry name" value="INTERMEMBRANE PHOSPHOLIPID TRANSPORT SYSTEM BINDING PROTEIN MLAD"/>
    <property type="match status" value="1"/>
</dbReference>
<name>A0A849C358_9NOCA</name>
<reference evidence="3 4" key="1">
    <citation type="submission" date="2020-05" db="EMBL/GenBank/DDBJ databases">
        <title>MicrobeNet Type strains.</title>
        <authorList>
            <person name="Nicholson A.C."/>
        </authorList>
    </citation>
    <scope>NUCLEOTIDE SEQUENCE [LARGE SCALE GENOMIC DNA]</scope>
    <source>
        <strain evidence="3 4">JCM 3224</strain>
    </source>
</reference>
<evidence type="ECO:0000256" key="1">
    <source>
        <dbReference type="SAM" id="Phobius"/>
    </source>
</evidence>
<keyword evidence="1" id="KW-0812">Transmembrane</keyword>
<gene>
    <name evidence="3" type="ORF">HLB23_12915</name>
</gene>
<protein>
    <submittedName>
        <fullName evidence="3">MCE family protein</fullName>
    </submittedName>
</protein>
<organism evidence="3 4">
    <name type="scientific">Nocardia uniformis</name>
    <dbReference type="NCBI Taxonomy" id="53432"/>
    <lineage>
        <taxon>Bacteria</taxon>
        <taxon>Bacillati</taxon>
        <taxon>Actinomycetota</taxon>
        <taxon>Actinomycetes</taxon>
        <taxon>Mycobacteriales</taxon>
        <taxon>Nocardiaceae</taxon>
        <taxon>Nocardia</taxon>
    </lineage>
</organism>
<dbReference type="InterPro" id="IPR003399">
    <property type="entry name" value="Mce/MlaD"/>
</dbReference>
<sequence>MAVYKDLSGRSAGPWMLRLRGLVVGILIVVLAIVVTAYAKGSFADRFKLTIDAATLGEGMAPGAEVKFRGLAIGTVREVETVGYGHQRIRVELERDQAAALTGDATARFTSSNVFGSSAIELVTAGAGGQLREGTILRIGEGAANATVAGVFRRAARLTEVLDSESVRRLFDLMLDNAGAIGPTRQTFFETARMLADGQQAPLAHYLRIGGDMTGAFADLTPPAGRAILQILEQSAYFGDQTNRERTDKATGGAYSEVLIGIADLLNHNNPDLIRILSGVLDLAVPLSVSLGTVAPAYNRIPALLQAVDGAFPVVDGKVQLQLELIVKTMPYLADALAGGPR</sequence>
<keyword evidence="1" id="KW-0472">Membrane</keyword>
<dbReference type="RefSeq" id="WP_067522402.1">
    <property type="nucleotide sequence ID" value="NZ_JABELX010000004.1"/>
</dbReference>
<dbReference type="AlphaFoldDB" id="A0A849C358"/>
<accession>A0A849C358</accession>
<dbReference type="PANTHER" id="PTHR33371">
    <property type="entry name" value="INTERMEMBRANE PHOSPHOLIPID TRANSPORT SYSTEM BINDING PROTEIN MLAD-RELATED"/>
    <property type="match status" value="1"/>
</dbReference>
<evidence type="ECO:0000259" key="2">
    <source>
        <dbReference type="Pfam" id="PF02470"/>
    </source>
</evidence>